<dbReference type="eggNOG" id="ENOG502Z96W">
    <property type="taxonomic scope" value="Bacteria"/>
</dbReference>
<evidence type="ECO:0000259" key="2">
    <source>
        <dbReference type="Pfam" id="PF13490"/>
    </source>
</evidence>
<feature type="domain" description="Putative zinc-finger" evidence="2">
    <location>
        <begin position="3"/>
        <end position="36"/>
    </location>
</feature>
<keyword evidence="1" id="KW-0472">Membrane</keyword>
<evidence type="ECO:0000256" key="1">
    <source>
        <dbReference type="SAM" id="Phobius"/>
    </source>
</evidence>
<dbReference type="EMBL" id="JRJU01000021">
    <property type="protein sequence ID" value="KHF39262.1"/>
    <property type="molecule type" value="Genomic_DNA"/>
</dbReference>
<dbReference type="STRING" id="333138.LQ50_16285"/>
<dbReference type="RefSeq" id="WP_034630917.1">
    <property type="nucleotide sequence ID" value="NZ_JRJU01000021.1"/>
</dbReference>
<evidence type="ECO:0008006" key="7">
    <source>
        <dbReference type="Google" id="ProtNLM"/>
    </source>
</evidence>
<accession>A0A0B0IEG6</accession>
<sequence>MDCNEVKSKWKSYMNGECREKDEKEIEEHLQGCSQCELLLNQDIEKQEENHLHVGDRLNDQERLLDDIPIKKQKKWLRKAKWKNRLMNALTIFMLFIGVSIISGILTAFFFGFGTDEGRGEKAIQVIRTATQMTMPNVYLAGGGMNTNFYYTMDIDFQIQKQLGREHKSIGQLHGKMFFNLLNVNREWTDGQYDVKLYFMHPQFVENQPETEQTFYQETLQDTWNTLDLLPKGTVSELAITFDQLYDIDDVYALLHDYDLDIVWYAIDTGTEGKGDTYHSPYLSANSDIWGFHEHAIFDFSRDGGSIRIRGDGHKRAEAFKTGLQFLAENKKLVERYIWYFNNETSIEDRYNYVEENGVKTYGVVVTGPTKELLTLQENNSIIFATLGEVDFWNWYDRPAGGTIYN</sequence>
<dbReference type="Proteomes" id="UP000030832">
    <property type="component" value="Unassembled WGS sequence"/>
</dbReference>
<feature type="transmembrane region" description="Helical" evidence="1">
    <location>
        <begin position="86"/>
        <end position="113"/>
    </location>
</feature>
<keyword evidence="1" id="KW-1133">Transmembrane helix</keyword>
<dbReference type="InterPro" id="IPR025672">
    <property type="entry name" value="Sigma_reg_C_dom"/>
</dbReference>
<proteinExistence type="predicted"/>
<organism evidence="5 6">
    <name type="scientific">Halalkalibacter okhensis</name>
    <dbReference type="NCBI Taxonomy" id="333138"/>
    <lineage>
        <taxon>Bacteria</taxon>
        <taxon>Bacillati</taxon>
        <taxon>Bacillota</taxon>
        <taxon>Bacilli</taxon>
        <taxon>Bacillales</taxon>
        <taxon>Bacillaceae</taxon>
        <taxon>Halalkalibacter</taxon>
    </lineage>
</organism>
<name>A0A0B0IEG6_9BACI</name>
<dbReference type="InterPro" id="IPR027383">
    <property type="entry name" value="Znf_put"/>
</dbReference>
<keyword evidence="1" id="KW-0812">Transmembrane</keyword>
<comment type="caution">
    <text evidence="5">The sequence shown here is derived from an EMBL/GenBank/DDBJ whole genome shotgun (WGS) entry which is preliminary data.</text>
</comment>
<dbReference type="Pfam" id="PF13490">
    <property type="entry name" value="zf-HC2"/>
    <property type="match status" value="1"/>
</dbReference>
<dbReference type="Pfam" id="PF13800">
    <property type="entry name" value="Sigma_reg_N"/>
    <property type="match status" value="1"/>
</dbReference>
<dbReference type="OrthoDB" id="2730366at2"/>
<evidence type="ECO:0000259" key="3">
    <source>
        <dbReference type="Pfam" id="PF13791"/>
    </source>
</evidence>
<gene>
    <name evidence="5" type="ORF">LQ50_16285</name>
</gene>
<evidence type="ECO:0000313" key="5">
    <source>
        <dbReference type="EMBL" id="KHF39262.1"/>
    </source>
</evidence>
<feature type="domain" description="Sigma factor regulator C-terminal" evidence="3">
    <location>
        <begin position="227"/>
        <end position="389"/>
    </location>
</feature>
<dbReference type="Pfam" id="PF13791">
    <property type="entry name" value="Sigma_reg_C"/>
    <property type="match status" value="1"/>
</dbReference>
<dbReference type="AlphaFoldDB" id="A0A0B0IEG6"/>
<keyword evidence="6" id="KW-1185">Reference proteome</keyword>
<evidence type="ECO:0000313" key="6">
    <source>
        <dbReference type="Proteomes" id="UP000030832"/>
    </source>
</evidence>
<reference evidence="5 6" key="1">
    <citation type="submission" date="2014-09" db="EMBL/GenBank/DDBJ databases">
        <title>Genome sequencing and annotation of Bacillus Okhensis strain Kh10-101T.</title>
        <authorList>
            <person name="Prakash J.S."/>
        </authorList>
    </citation>
    <scope>NUCLEOTIDE SEQUENCE [LARGE SCALE GENOMIC DNA]</scope>
    <source>
        <strain evidence="6">Kh10-101T</strain>
    </source>
</reference>
<feature type="domain" description="Sigma factor regulator N-terminal" evidence="4">
    <location>
        <begin position="74"/>
        <end position="166"/>
    </location>
</feature>
<dbReference type="InterPro" id="IPR029101">
    <property type="entry name" value="Sigma_reg_N"/>
</dbReference>
<evidence type="ECO:0000259" key="4">
    <source>
        <dbReference type="Pfam" id="PF13800"/>
    </source>
</evidence>
<protein>
    <recommendedName>
        <fullName evidence="7">Sigma factor regulator C-terminal domain-containing protein</fullName>
    </recommendedName>
</protein>